<keyword evidence="7" id="KW-0653">Protein transport</keyword>
<dbReference type="GO" id="GO:0015031">
    <property type="term" value="P:protein transport"/>
    <property type="evidence" value="ECO:0007669"/>
    <property type="project" value="UniProtKB-KW"/>
</dbReference>
<feature type="compositionally biased region" description="Polar residues" evidence="10">
    <location>
        <begin position="154"/>
        <end position="164"/>
    </location>
</feature>
<feature type="compositionally biased region" description="Polar residues" evidence="10">
    <location>
        <begin position="202"/>
        <end position="217"/>
    </location>
</feature>
<feature type="region of interest" description="Disordered" evidence="10">
    <location>
        <begin position="115"/>
        <end position="217"/>
    </location>
</feature>
<dbReference type="GO" id="GO:0031201">
    <property type="term" value="C:SNARE complex"/>
    <property type="evidence" value="ECO:0007669"/>
    <property type="project" value="TreeGrafter"/>
</dbReference>
<proteinExistence type="inferred from homology"/>
<evidence type="ECO:0000256" key="3">
    <source>
        <dbReference type="ARBA" id="ARBA00022448"/>
    </source>
</evidence>
<sequence length="321" mass="35150">MPSASLPPMLPFGSPSVREINMRRLMAKCDAKVQADRILQGSERSKYLTNIKALEDMLAGLEEDLSRSGKIDKEAIKGYADKIEALAGAVGGTTPVQPSHKGLVQTRMVSDASQLVDGRQVDGRHGGYGGQDSSTLRRPSVAVDSEKHHDHLLKQQTHGTSDSASHLRERRSDKNELYGNSNQTILGITTGRSGGGGGITTNSDNNYNSGQTGRSDQAQVEAALQNDRAAREEMEAGLSALMQQLRHNALAIHQTLVDEQKSGLFDDADQALDTNISRLGKERARLELYSKQSRKTKWMIWGIVLGVSVVFVFMFFIIRIF</sequence>
<keyword evidence="6" id="KW-0931">ER-Golgi transport</keyword>
<dbReference type="AlphaFoldDB" id="A0A9P6R3N9"/>
<dbReference type="GO" id="GO:0005484">
    <property type="term" value="F:SNAP receptor activity"/>
    <property type="evidence" value="ECO:0007669"/>
    <property type="project" value="TreeGrafter"/>
</dbReference>
<evidence type="ECO:0000256" key="11">
    <source>
        <dbReference type="SAM" id="Phobius"/>
    </source>
</evidence>
<feature type="compositionally biased region" description="Basic and acidic residues" evidence="10">
    <location>
        <begin position="144"/>
        <end position="153"/>
    </location>
</feature>
<comment type="similarity">
    <text evidence="2">Belongs to the USE1 family.</text>
</comment>
<name>A0A9P6R3N9_9FUNG</name>
<protein>
    <submittedName>
        <fullName evidence="12">Uncharacterized protein</fullName>
    </submittedName>
</protein>
<evidence type="ECO:0000256" key="1">
    <source>
        <dbReference type="ARBA" id="ARBA00004163"/>
    </source>
</evidence>
<dbReference type="PANTHER" id="PTHR13050">
    <property type="entry name" value="USE1-LIKE PROTEIN"/>
    <property type="match status" value="1"/>
</dbReference>
<keyword evidence="8 11" id="KW-1133">Transmembrane helix</keyword>
<gene>
    <name evidence="12" type="ORF">BGZ97_012439</name>
</gene>
<dbReference type="Pfam" id="PF09753">
    <property type="entry name" value="Use1"/>
    <property type="match status" value="1"/>
</dbReference>
<dbReference type="InterPro" id="IPR019150">
    <property type="entry name" value="Vesicle_transport_protein_Use1"/>
</dbReference>
<dbReference type="EMBL" id="JAAAIN010000813">
    <property type="protein sequence ID" value="KAG0310623.1"/>
    <property type="molecule type" value="Genomic_DNA"/>
</dbReference>
<keyword evidence="4 11" id="KW-0812">Transmembrane</keyword>
<dbReference type="Proteomes" id="UP000823405">
    <property type="component" value="Unassembled WGS sequence"/>
</dbReference>
<keyword evidence="5" id="KW-0256">Endoplasmic reticulum</keyword>
<evidence type="ECO:0000313" key="12">
    <source>
        <dbReference type="EMBL" id="KAG0310623.1"/>
    </source>
</evidence>
<comment type="caution">
    <text evidence="12">The sequence shown here is derived from an EMBL/GenBank/DDBJ whole genome shotgun (WGS) entry which is preliminary data.</text>
</comment>
<organism evidence="12 13">
    <name type="scientific">Linnemannia gamsii</name>
    <dbReference type="NCBI Taxonomy" id="64522"/>
    <lineage>
        <taxon>Eukaryota</taxon>
        <taxon>Fungi</taxon>
        <taxon>Fungi incertae sedis</taxon>
        <taxon>Mucoromycota</taxon>
        <taxon>Mortierellomycotina</taxon>
        <taxon>Mortierellomycetes</taxon>
        <taxon>Mortierellales</taxon>
        <taxon>Mortierellaceae</taxon>
        <taxon>Linnemannia</taxon>
    </lineage>
</organism>
<comment type="subcellular location">
    <subcellularLocation>
        <location evidence="1">Endoplasmic reticulum membrane</location>
        <topology evidence="1">Single-pass type IV membrane protein</topology>
    </subcellularLocation>
</comment>
<dbReference type="PANTHER" id="PTHR13050:SF7">
    <property type="entry name" value="VESICLE TRANSPORT PROTEIN USE1"/>
    <property type="match status" value="1"/>
</dbReference>
<evidence type="ECO:0000256" key="2">
    <source>
        <dbReference type="ARBA" id="ARBA00007891"/>
    </source>
</evidence>
<keyword evidence="13" id="KW-1185">Reference proteome</keyword>
<dbReference type="OrthoDB" id="4506189at2759"/>
<reference evidence="12" key="1">
    <citation type="journal article" date="2020" name="Fungal Divers.">
        <title>Resolving the Mortierellaceae phylogeny through synthesis of multi-gene phylogenetics and phylogenomics.</title>
        <authorList>
            <person name="Vandepol N."/>
            <person name="Liber J."/>
            <person name="Desiro A."/>
            <person name="Na H."/>
            <person name="Kennedy M."/>
            <person name="Barry K."/>
            <person name="Grigoriev I.V."/>
            <person name="Miller A.N."/>
            <person name="O'Donnell K."/>
            <person name="Stajich J.E."/>
            <person name="Bonito G."/>
        </authorList>
    </citation>
    <scope>NUCLEOTIDE SEQUENCE</scope>
    <source>
        <strain evidence="12">NVP60</strain>
    </source>
</reference>
<evidence type="ECO:0000256" key="10">
    <source>
        <dbReference type="SAM" id="MobiDB-lite"/>
    </source>
</evidence>
<evidence type="ECO:0000256" key="8">
    <source>
        <dbReference type="ARBA" id="ARBA00022989"/>
    </source>
</evidence>
<keyword evidence="3" id="KW-0813">Transport</keyword>
<evidence type="ECO:0000256" key="4">
    <source>
        <dbReference type="ARBA" id="ARBA00022692"/>
    </source>
</evidence>
<evidence type="ECO:0000256" key="6">
    <source>
        <dbReference type="ARBA" id="ARBA00022892"/>
    </source>
</evidence>
<evidence type="ECO:0000256" key="9">
    <source>
        <dbReference type="ARBA" id="ARBA00023136"/>
    </source>
</evidence>
<feature type="compositionally biased region" description="Basic and acidic residues" evidence="10">
    <location>
        <begin position="165"/>
        <end position="176"/>
    </location>
</feature>
<evidence type="ECO:0000313" key="13">
    <source>
        <dbReference type="Proteomes" id="UP000823405"/>
    </source>
</evidence>
<accession>A0A9P6R3N9</accession>
<evidence type="ECO:0000256" key="5">
    <source>
        <dbReference type="ARBA" id="ARBA00022824"/>
    </source>
</evidence>
<dbReference type="GO" id="GO:0005789">
    <property type="term" value="C:endoplasmic reticulum membrane"/>
    <property type="evidence" value="ECO:0007669"/>
    <property type="project" value="UniProtKB-SubCell"/>
</dbReference>
<dbReference type="GO" id="GO:0006890">
    <property type="term" value="P:retrograde vesicle-mediated transport, Golgi to endoplasmic reticulum"/>
    <property type="evidence" value="ECO:0007669"/>
    <property type="project" value="TreeGrafter"/>
</dbReference>
<evidence type="ECO:0000256" key="7">
    <source>
        <dbReference type="ARBA" id="ARBA00022927"/>
    </source>
</evidence>
<keyword evidence="9 11" id="KW-0472">Membrane</keyword>
<feature type="transmembrane region" description="Helical" evidence="11">
    <location>
        <begin position="298"/>
        <end position="318"/>
    </location>
</feature>